<proteinExistence type="predicted"/>
<sequence length="83" mass="8881">MLPGHGADAPDSVHLATWPAVDESARDDALVGQVDLVRRLVELGRSARTSAKVRTRQPLARAVVAAPGWTSLPATWSARWPTS</sequence>
<dbReference type="EMBL" id="CP141261">
    <property type="protein sequence ID" value="WRL66943.1"/>
    <property type="molecule type" value="Genomic_DNA"/>
</dbReference>
<evidence type="ECO:0000256" key="2">
    <source>
        <dbReference type="ARBA" id="ARBA00022741"/>
    </source>
</evidence>
<reference evidence="4 5" key="1">
    <citation type="submission" date="2023-12" db="EMBL/GenBank/DDBJ databases">
        <title>Blastococcus brunescens sp. nov., an actonobacterium isolated from sandstone collected in sahara desert.</title>
        <authorList>
            <person name="Gtari M."/>
            <person name="Ghodhbane F."/>
        </authorList>
    </citation>
    <scope>NUCLEOTIDE SEQUENCE [LARGE SCALE GENOMIC DNA]</scope>
    <source>
        <strain evidence="4 5">BMG 8361</strain>
    </source>
</reference>
<evidence type="ECO:0000256" key="3">
    <source>
        <dbReference type="ARBA" id="ARBA00022840"/>
    </source>
</evidence>
<dbReference type="Gene3D" id="1.10.730.10">
    <property type="entry name" value="Isoleucyl-tRNA Synthetase, Domain 1"/>
    <property type="match status" value="1"/>
</dbReference>
<name>A0ABZ1B7Z9_9ACTN</name>
<evidence type="ECO:0000256" key="1">
    <source>
        <dbReference type="ARBA" id="ARBA00022598"/>
    </source>
</evidence>
<dbReference type="Proteomes" id="UP001324287">
    <property type="component" value="Chromosome"/>
</dbReference>
<keyword evidence="2" id="KW-0547">Nucleotide-binding</keyword>
<keyword evidence="3" id="KW-0067">ATP-binding</keyword>
<dbReference type="InterPro" id="IPR009080">
    <property type="entry name" value="tRNAsynth_Ia_anticodon-bd"/>
</dbReference>
<organism evidence="4 5">
    <name type="scientific">Blastococcus brunescens</name>
    <dbReference type="NCBI Taxonomy" id="1564165"/>
    <lineage>
        <taxon>Bacteria</taxon>
        <taxon>Bacillati</taxon>
        <taxon>Actinomycetota</taxon>
        <taxon>Actinomycetes</taxon>
        <taxon>Geodermatophilales</taxon>
        <taxon>Geodermatophilaceae</taxon>
        <taxon>Blastococcus</taxon>
    </lineage>
</organism>
<gene>
    <name evidence="4" type="ORF">U6N30_11590</name>
</gene>
<protein>
    <submittedName>
        <fullName evidence="4">Uncharacterized protein</fullName>
    </submittedName>
</protein>
<dbReference type="SUPFAM" id="SSF47323">
    <property type="entry name" value="Anticodon-binding domain of a subclass of class I aminoacyl-tRNA synthetases"/>
    <property type="match status" value="1"/>
</dbReference>
<evidence type="ECO:0000313" key="4">
    <source>
        <dbReference type="EMBL" id="WRL66943.1"/>
    </source>
</evidence>
<evidence type="ECO:0000313" key="5">
    <source>
        <dbReference type="Proteomes" id="UP001324287"/>
    </source>
</evidence>
<keyword evidence="5" id="KW-1185">Reference proteome</keyword>
<keyword evidence="1" id="KW-0436">Ligase</keyword>
<accession>A0ABZ1B7Z9</accession>